<comment type="similarity">
    <text evidence="2">Belongs to the oxygen-dependent FAD-linked oxidoreductase family.</text>
</comment>
<reference evidence="8" key="1">
    <citation type="journal article" date="2020" name="Stud. Mycol.">
        <title>101 Dothideomycetes genomes: a test case for predicting lifestyles and emergence of pathogens.</title>
        <authorList>
            <person name="Haridas S."/>
            <person name="Albert R."/>
            <person name="Binder M."/>
            <person name="Bloem J."/>
            <person name="Labutti K."/>
            <person name="Salamov A."/>
            <person name="Andreopoulos B."/>
            <person name="Baker S."/>
            <person name="Barry K."/>
            <person name="Bills G."/>
            <person name="Bluhm B."/>
            <person name="Cannon C."/>
            <person name="Castanera R."/>
            <person name="Culley D."/>
            <person name="Daum C."/>
            <person name="Ezra D."/>
            <person name="Gonzalez J."/>
            <person name="Henrissat B."/>
            <person name="Kuo A."/>
            <person name="Liang C."/>
            <person name="Lipzen A."/>
            <person name="Lutzoni F."/>
            <person name="Magnuson J."/>
            <person name="Mondo S."/>
            <person name="Nolan M."/>
            <person name="Ohm R."/>
            <person name="Pangilinan J."/>
            <person name="Park H.-J."/>
            <person name="Ramirez L."/>
            <person name="Alfaro M."/>
            <person name="Sun H."/>
            <person name="Tritt A."/>
            <person name="Yoshinaga Y."/>
            <person name="Zwiers L.-H."/>
            <person name="Turgeon B."/>
            <person name="Goodwin S."/>
            <person name="Spatafora J."/>
            <person name="Crous P."/>
            <person name="Grigoriev I."/>
        </authorList>
    </citation>
    <scope>NUCLEOTIDE SEQUENCE</scope>
    <source>
        <strain evidence="8">CBS 107.79</strain>
    </source>
</reference>
<name>A0A6A5UUJ9_9PLEO</name>
<gene>
    <name evidence="8" type="ORF">BU23DRAFT_541175</name>
</gene>
<feature type="chain" id="PRO_5025649625" evidence="6">
    <location>
        <begin position="20"/>
        <end position="502"/>
    </location>
</feature>
<accession>A0A6A5UUJ9</accession>
<evidence type="ECO:0000313" key="8">
    <source>
        <dbReference type="EMBL" id="KAF1968485.1"/>
    </source>
</evidence>
<evidence type="ECO:0000256" key="1">
    <source>
        <dbReference type="ARBA" id="ARBA00001974"/>
    </source>
</evidence>
<proteinExistence type="inferred from homology"/>
<dbReference type="Gene3D" id="3.30.465.10">
    <property type="match status" value="1"/>
</dbReference>
<dbReference type="InterPro" id="IPR012951">
    <property type="entry name" value="BBE"/>
</dbReference>
<dbReference type="GO" id="GO:0071949">
    <property type="term" value="F:FAD binding"/>
    <property type="evidence" value="ECO:0007669"/>
    <property type="project" value="InterPro"/>
</dbReference>
<dbReference type="PANTHER" id="PTHR42973:SF9">
    <property type="entry name" value="FAD-BINDING PCMH-TYPE DOMAIN-CONTAINING PROTEIN-RELATED"/>
    <property type="match status" value="1"/>
</dbReference>
<comment type="cofactor">
    <cofactor evidence="1">
        <name>FAD</name>
        <dbReference type="ChEBI" id="CHEBI:57692"/>
    </cofactor>
</comment>
<keyword evidence="3" id="KW-0285">Flavoprotein</keyword>
<keyword evidence="4" id="KW-0274">FAD</keyword>
<feature type="domain" description="FAD-binding PCMH-type" evidence="7">
    <location>
        <begin position="67"/>
        <end position="238"/>
    </location>
</feature>
<dbReference type="InterPro" id="IPR016166">
    <property type="entry name" value="FAD-bd_PCMH"/>
</dbReference>
<dbReference type="InterPro" id="IPR036318">
    <property type="entry name" value="FAD-bd_PCMH-like_sf"/>
</dbReference>
<evidence type="ECO:0000256" key="6">
    <source>
        <dbReference type="SAM" id="SignalP"/>
    </source>
</evidence>
<protein>
    <submittedName>
        <fullName evidence="8">FAD-binding domain-containing protein</fullName>
    </submittedName>
</protein>
<feature type="signal peptide" evidence="6">
    <location>
        <begin position="1"/>
        <end position="19"/>
    </location>
</feature>
<dbReference type="Proteomes" id="UP000800036">
    <property type="component" value="Unassembled WGS sequence"/>
</dbReference>
<evidence type="ECO:0000256" key="2">
    <source>
        <dbReference type="ARBA" id="ARBA00005466"/>
    </source>
</evidence>
<dbReference type="SUPFAM" id="SSF56176">
    <property type="entry name" value="FAD-binding/transporter-associated domain-like"/>
    <property type="match status" value="1"/>
</dbReference>
<dbReference type="OrthoDB" id="9996127at2759"/>
<evidence type="ECO:0000256" key="3">
    <source>
        <dbReference type="ARBA" id="ARBA00022630"/>
    </source>
</evidence>
<evidence type="ECO:0000256" key="4">
    <source>
        <dbReference type="ARBA" id="ARBA00022827"/>
    </source>
</evidence>
<dbReference type="Pfam" id="PF01565">
    <property type="entry name" value="FAD_binding_4"/>
    <property type="match status" value="1"/>
</dbReference>
<organism evidence="8 9">
    <name type="scientific">Bimuria novae-zelandiae CBS 107.79</name>
    <dbReference type="NCBI Taxonomy" id="1447943"/>
    <lineage>
        <taxon>Eukaryota</taxon>
        <taxon>Fungi</taxon>
        <taxon>Dikarya</taxon>
        <taxon>Ascomycota</taxon>
        <taxon>Pezizomycotina</taxon>
        <taxon>Dothideomycetes</taxon>
        <taxon>Pleosporomycetidae</taxon>
        <taxon>Pleosporales</taxon>
        <taxon>Massarineae</taxon>
        <taxon>Didymosphaeriaceae</taxon>
        <taxon>Bimuria</taxon>
    </lineage>
</organism>
<evidence type="ECO:0000313" key="9">
    <source>
        <dbReference type="Proteomes" id="UP000800036"/>
    </source>
</evidence>
<dbReference type="Gene3D" id="3.40.462.20">
    <property type="match status" value="1"/>
</dbReference>
<evidence type="ECO:0000259" key="7">
    <source>
        <dbReference type="PROSITE" id="PS51387"/>
    </source>
</evidence>
<dbReference type="Pfam" id="PF08031">
    <property type="entry name" value="BBE"/>
    <property type="match status" value="1"/>
</dbReference>
<dbReference type="PROSITE" id="PS51387">
    <property type="entry name" value="FAD_PCMH"/>
    <property type="match status" value="1"/>
</dbReference>
<keyword evidence="5" id="KW-0560">Oxidoreductase</keyword>
<dbReference type="EMBL" id="ML976720">
    <property type="protein sequence ID" value="KAF1968485.1"/>
    <property type="molecule type" value="Genomic_DNA"/>
</dbReference>
<dbReference type="PANTHER" id="PTHR42973">
    <property type="entry name" value="BINDING OXIDOREDUCTASE, PUTATIVE (AFU_ORTHOLOGUE AFUA_1G17690)-RELATED"/>
    <property type="match status" value="1"/>
</dbReference>
<keyword evidence="9" id="KW-1185">Reference proteome</keyword>
<dbReference type="GO" id="GO:0016491">
    <property type="term" value="F:oxidoreductase activity"/>
    <property type="evidence" value="ECO:0007669"/>
    <property type="project" value="UniProtKB-KW"/>
</dbReference>
<dbReference type="AlphaFoldDB" id="A0A6A5UUJ9"/>
<sequence length="502" mass="54489">MRLLCPVLCALLQSAVLNAGSIAHVKRQSASPEVARDLVNILSPNAAVIVPEGPTWNSSIARGSNPRISPGYRISVEVATEEEVGATVNYANQNGIDFLVVSGGHGGSTTLNRLRDGIQIHMRQLNSVTVLDDETALVGGGTLQWELISQLYPHGRRAVTGLCEYVSVIGPLLGAGHSLLQSQYGFALDGLVSVNVVLANGTATQASSITKEDLFWAIRGAGHNFGVITSYTVRTHPITSTWSLYTFFYTEEQIDTVFSLVNGIDSPPATRDPKFFLLGWIVSPGPKQAPLVQYSLACDGAASELETRAAPFLALNPITANLTTNVTHADIHRTLGAGRDIYACSKGTNQAMSGISLSRYNTAGVHKAYTLATTMSADPRFPNSAVLLENYGMDAVREVDTNAMALAPEERERPILATPLIHYVGDDEDTKAQAAVWLKDLTDALYEGVAEAERHAYVNYATGNESVPEIYGREEWRLERLRGLKQTWDPENKFRFFLPLVE</sequence>
<evidence type="ECO:0000256" key="5">
    <source>
        <dbReference type="ARBA" id="ARBA00023002"/>
    </source>
</evidence>
<dbReference type="InterPro" id="IPR016169">
    <property type="entry name" value="FAD-bd_PCMH_sub2"/>
</dbReference>
<keyword evidence="6" id="KW-0732">Signal</keyword>
<dbReference type="InterPro" id="IPR050416">
    <property type="entry name" value="FAD-linked_Oxidoreductase"/>
</dbReference>
<dbReference type="InterPro" id="IPR006094">
    <property type="entry name" value="Oxid_FAD_bind_N"/>
</dbReference>